<reference evidence="4 6" key="2">
    <citation type="submission" date="2023-07" db="EMBL/GenBank/DDBJ databases">
        <title>Sequencing the genomes of 1000 actinobacteria strains.</title>
        <authorList>
            <person name="Klenk H.-P."/>
        </authorList>
    </citation>
    <scope>NUCLEOTIDE SEQUENCE [LARGE SCALE GENOMIC DNA]</scope>
    <source>
        <strain evidence="4 6">DSM 44724</strain>
    </source>
</reference>
<keyword evidence="6" id="KW-1185">Reference proteome</keyword>
<dbReference type="InterPro" id="IPR015797">
    <property type="entry name" value="NUDIX_hydrolase-like_dom_sf"/>
</dbReference>
<sequence>MREFLDFRQRAASYVLRRLPGRPELEVLVILHRDSPEAGVQIPGGGALAHETIGEAAVREAREETGVAEPGFGEVLGNKLMRGPMYEHGHQVTSYCWLRTAEERDAWDHTVVSHDEDDGLRMRCEFRPVGDAGIGFGMDRFLPLAAARFAAAFPVANGQVGV</sequence>
<reference evidence="3" key="1">
    <citation type="submission" date="2022-12" db="EMBL/GenBank/DDBJ databases">
        <title>Gycomyces niveus sp.nov., a novel actinomycete isolated from soil in Shouguang.</title>
        <authorList>
            <person name="Yang X."/>
        </authorList>
    </citation>
    <scope>NUCLEOTIDE SEQUENCE</scope>
    <source>
        <strain evidence="3">DSM 44724</strain>
    </source>
</reference>
<dbReference type="PROSITE" id="PS00893">
    <property type="entry name" value="NUDIX_BOX"/>
    <property type="match status" value="1"/>
</dbReference>
<dbReference type="AlphaFoldDB" id="A0A9X3PN17"/>
<dbReference type="PROSITE" id="PS51462">
    <property type="entry name" value="NUDIX"/>
    <property type="match status" value="1"/>
</dbReference>
<protein>
    <submittedName>
        <fullName evidence="4">8-oxo-dGTP pyrophosphatase MutT (NUDIX family)</fullName>
    </submittedName>
    <submittedName>
        <fullName evidence="3">NUDIX hydrolase</fullName>
    </submittedName>
</protein>
<accession>A0A9X3PN17</accession>
<evidence type="ECO:0000313" key="4">
    <source>
        <dbReference type="EMBL" id="MDR7340238.1"/>
    </source>
</evidence>
<dbReference type="InterPro" id="IPR020084">
    <property type="entry name" value="NUDIX_hydrolase_CS"/>
</dbReference>
<name>A0A9X3PN17_9ACTN</name>
<evidence type="ECO:0000313" key="5">
    <source>
        <dbReference type="Proteomes" id="UP001145799"/>
    </source>
</evidence>
<evidence type="ECO:0000313" key="3">
    <source>
        <dbReference type="EMBL" id="MDA1386771.1"/>
    </source>
</evidence>
<dbReference type="Gene3D" id="3.90.79.10">
    <property type="entry name" value="Nucleoside Triphosphate Pyrophosphohydrolase"/>
    <property type="match status" value="1"/>
</dbReference>
<evidence type="ECO:0000256" key="1">
    <source>
        <dbReference type="ARBA" id="ARBA00022801"/>
    </source>
</evidence>
<keyword evidence="1 3" id="KW-0378">Hydrolase</keyword>
<dbReference type="Proteomes" id="UP001183604">
    <property type="component" value="Unassembled WGS sequence"/>
</dbReference>
<dbReference type="Pfam" id="PF00293">
    <property type="entry name" value="NUDIX"/>
    <property type="match status" value="1"/>
</dbReference>
<dbReference type="GO" id="GO:0016787">
    <property type="term" value="F:hydrolase activity"/>
    <property type="evidence" value="ECO:0007669"/>
    <property type="project" value="UniProtKB-KW"/>
</dbReference>
<dbReference type="RefSeq" id="WP_270123253.1">
    <property type="nucleotide sequence ID" value="NZ_BAAAOM010000003.1"/>
</dbReference>
<dbReference type="EMBL" id="JAPZVQ010000011">
    <property type="protein sequence ID" value="MDA1386771.1"/>
    <property type="molecule type" value="Genomic_DNA"/>
</dbReference>
<proteinExistence type="predicted"/>
<organism evidence="3 5">
    <name type="scientific">Glycomyces lechevalierae</name>
    <dbReference type="NCBI Taxonomy" id="256034"/>
    <lineage>
        <taxon>Bacteria</taxon>
        <taxon>Bacillati</taxon>
        <taxon>Actinomycetota</taxon>
        <taxon>Actinomycetes</taxon>
        <taxon>Glycomycetales</taxon>
        <taxon>Glycomycetaceae</taxon>
        <taxon>Glycomyces</taxon>
    </lineage>
</organism>
<dbReference type="EMBL" id="JAVDYD010000001">
    <property type="protein sequence ID" value="MDR7340238.1"/>
    <property type="molecule type" value="Genomic_DNA"/>
</dbReference>
<evidence type="ECO:0000313" key="6">
    <source>
        <dbReference type="Proteomes" id="UP001183604"/>
    </source>
</evidence>
<dbReference type="Proteomes" id="UP001145799">
    <property type="component" value="Unassembled WGS sequence"/>
</dbReference>
<feature type="domain" description="Nudix hydrolase" evidence="2">
    <location>
        <begin position="7"/>
        <end position="151"/>
    </location>
</feature>
<gene>
    <name evidence="4" type="ORF">J2S69_003957</name>
    <name evidence="3" type="ORF">O2L01_17360</name>
</gene>
<comment type="caution">
    <text evidence="3">The sequence shown here is derived from an EMBL/GenBank/DDBJ whole genome shotgun (WGS) entry which is preliminary data.</text>
</comment>
<evidence type="ECO:0000259" key="2">
    <source>
        <dbReference type="PROSITE" id="PS51462"/>
    </source>
</evidence>
<dbReference type="InterPro" id="IPR000086">
    <property type="entry name" value="NUDIX_hydrolase_dom"/>
</dbReference>
<dbReference type="SUPFAM" id="SSF55811">
    <property type="entry name" value="Nudix"/>
    <property type="match status" value="1"/>
</dbReference>